<keyword evidence="12 15" id="KW-0411">Iron-sulfur</keyword>
<dbReference type="GO" id="GO:0046872">
    <property type="term" value="F:metal ion binding"/>
    <property type="evidence" value="ECO:0007669"/>
    <property type="project" value="UniProtKB-KW"/>
</dbReference>
<evidence type="ECO:0000313" key="17">
    <source>
        <dbReference type="EMBL" id="MBS3650767.1"/>
    </source>
</evidence>
<dbReference type="PRINTS" id="PR00411">
    <property type="entry name" value="PNDRDTASEI"/>
</dbReference>
<dbReference type="GO" id="GO:0004174">
    <property type="term" value="F:electron-transferring-flavoprotein dehydrogenase activity"/>
    <property type="evidence" value="ECO:0007669"/>
    <property type="project" value="UniProtKB-UniRule"/>
</dbReference>
<dbReference type="SUPFAM" id="SSF54373">
    <property type="entry name" value="FAD-linked reductases, C-terminal domain"/>
    <property type="match status" value="1"/>
</dbReference>
<dbReference type="Gene3D" id="3.30.70.20">
    <property type="match status" value="1"/>
</dbReference>
<dbReference type="InterPro" id="IPR017896">
    <property type="entry name" value="4Fe4S_Fe-S-bd"/>
</dbReference>
<dbReference type="Pfam" id="PF13450">
    <property type="entry name" value="NAD_binding_8"/>
    <property type="match status" value="1"/>
</dbReference>
<evidence type="ECO:0000256" key="6">
    <source>
        <dbReference type="ARBA" id="ARBA00022723"/>
    </source>
</evidence>
<keyword evidence="8" id="KW-0809">Transit peptide</keyword>
<dbReference type="InterPro" id="IPR049398">
    <property type="entry name" value="ETF-QO/FixC_UQ-bd"/>
</dbReference>
<dbReference type="PANTHER" id="PTHR10617:SF107">
    <property type="entry name" value="ELECTRON TRANSFER FLAVOPROTEIN-UBIQUINONE OXIDOREDUCTASE, MITOCHONDRIAL"/>
    <property type="match status" value="1"/>
</dbReference>
<comment type="catalytic activity">
    <reaction evidence="15">
        <text>a ubiquinone + reduced [electron-transfer flavoprotein] = a ubiquinol + oxidized [electron-transfer flavoprotein] + H(+)</text>
        <dbReference type="Rhea" id="RHEA:24052"/>
        <dbReference type="Rhea" id="RHEA-COMP:9565"/>
        <dbReference type="Rhea" id="RHEA-COMP:9566"/>
        <dbReference type="Rhea" id="RHEA-COMP:10685"/>
        <dbReference type="Rhea" id="RHEA-COMP:10686"/>
        <dbReference type="ChEBI" id="CHEBI:15378"/>
        <dbReference type="ChEBI" id="CHEBI:16389"/>
        <dbReference type="ChEBI" id="CHEBI:17976"/>
        <dbReference type="ChEBI" id="CHEBI:57692"/>
        <dbReference type="ChEBI" id="CHEBI:58307"/>
        <dbReference type="EC" id="1.5.5.1"/>
    </reaction>
</comment>
<organism evidence="17 18">
    <name type="scientific">Pseudaminobacter soli</name>
    <name type="common">ex Zhang et al. 2022</name>
    <dbReference type="NCBI Taxonomy" id="2831468"/>
    <lineage>
        <taxon>Bacteria</taxon>
        <taxon>Pseudomonadati</taxon>
        <taxon>Pseudomonadota</taxon>
        <taxon>Alphaproteobacteria</taxon>
        <taxon>Hyphomicrobiales</taxon>
        <taxon>Phyllobacteriaceae</taxon>
        <taxon>Pseudaminobacter</taxon>
    </lineage>
</organism>
<keyword evidence="10 15" id="KW-0560">Oxidoreductase</keyword>
<gene>
    <name evidence="17" type="ORF">KEU06_19330</name>
</gene>
<dbReference type="SUPFAM" id="SSF51905">
    <property type="entry name" value="FAD/NAD(P)-binding domain"/>
    <property type="match status" value="1"/>
</dbReference>
<evidence type="ECO:0000256" key="3">
    <source>
        <dbReference type="ARBA" id="ARBA00004370"/>
    </source>
</evidence>
<keyword evidence="5 15" id="KW-0285">Flavoprotein</keyword>
<keyword evidence="14" id="KW-0472">Membrane</keyword>
<comment type="cofactor">
    <cofactor evidence="15">
        <name>[4Fe-4S] cluster</name>
        <dbReference type="ChEBI" id="CHEBI:49883"/>
    </cofactor>
    <text evidence="15">Binds 1 [4Fe-4S] cluster.</text>
</comment>
<accession>A0A942E0S7</accession>
<evidence type="ECO:0000256" key="7">
    <source>
        <dbReference type="ARBA" id="ARBA00022827"/>
    </source>
</evidence>
<dbReference type="Gene3D" id="3.30.9.90">
    <property type="match status" value="1"/>
</dbReference>
<evidence type="ECO:0000256" key="11">
    <source>
        <dbReference type="ARBA" id="ARBA00023004"/>
    </source>
</evidence>
<evidence type="ECO:0000256" key="1">
    <source>
        <dbReference type="ARBA" id="ARBA00001974"/>
    </source>
</evidence>
<dbReference type="InterPro" id="IPR040156">
    <property type="entry name" value="ETF-QO"/>
</dbReference>
<feature type="domain" description="4Fe-4S ferredoxin-type" evidence="16">
    <location>
        <begin position="519"/>
        <end position="548"/>
    </location>
</feature>
<dbReference type="SUPFAM" id="SSF54862">
    <property type="entry name" value="4Fe-4S ferredoxins"/>
    <property type="match status" value="1"/>
</dbReference>
<dbReference type="AlphaFoldDB" id="A0A942E0S7"/>
<protein>
    <recommendedName>
        <fullName evidence="15">Electron transfer flavoprotein-ubiquinone oxidoreductase</fullName>
        <shortName evidence="15">ETF-QO</shortName>
        <ecNumber evidence="15">1.5.5.1</ecNumber>
    </recommendedName>
</protein>
<evidence type="ECO:0000256" key="12">
    <source>
        <dbReference type="ARBA" id="ARBA00023014"/>
    </source>
</evidence>
<keyword evidence="6 15" id="KW-0479">Metal-binding</keyword>
<evidence type="ECO:0000256" key="2">
    <source>
        <dbReference type="ARBA" id="ARBA00002819"/>
    </source>
</evidence>
<proteinExistence type="predicted"/>
<dbReference type="RefSeq" id="WP_188256310.1">
    <property type="nucleotide sequence ID" value="NZ_JABVCF010000010.1"/>
</dbReference>
<reference evidence="17" key="1">
    <citation type="submission" date="2021-04" db="EMBL/GenBank/DDBJ databases">
        <title>Pseudaminobacter soli sp. nov., isolated from paddy soil contaminated by heavy metals.</title>
        <authorList>
            <person name="Zhang K."/>
        </authorList>
    </citation>
    <scope>NUCLEOTIDE SEQUENCE</scope>
    <source>
        <strain evidence="17">19-2017</strain>
    </source>
</reference>
<comment type="caution">
    <text evidence="17">The sequence shown here is derived from an EMBL/GenBank/DDBJ whole genome shotgun (WGS) entry which is preliminary data.</text>
</comment>
<keyword evidence="9 15" id="KW-0249">Electron transport</keyword>
<name>A0A942E0S7_9HYPH</name>
<comment type="subcellular location">
    <subcellularLocation>
        <location evidence="3">Membrane</location>
    </subcellularLocation>
</comment>
<keyword evidence="18" id="KW-1185">Reference proteome</keyword>
<evidence type="ECO:0000256" key="13">
    <source>
        <dbReference type="ARBA" id="ARBA00023075"/>
    </source>
</evidence>
<evidence type="ECO:0000313" key="18">
    <source>
        <dbReference type="Proteomes" id="UP000680348"/>
    </source>
</evidence>
<evidence type="ECO:0000256" key="8">
    <source>
        <dbReference type="ARBA" id="ARBA00022946"/>
    </source>
</evidence>
<comment type="function">
    <text evidence="2 15">Accepts electrons from ETF and reduces ubiquinone.</text>
</comment>
<dbReference type="EMBL" id="JAGWCR010000010">
    <property type="protein sequence ID" value="MBS3650767.1"/>
    <property type="molecule type" value="Genomic_DNA"/>
</dbReference>
<evidence type="ECO:0000256" key="5">
    <source>
        <dbReference type="ARBA" id="ARBA00022630"/>
    </source>
</evidence>
<evidence type="ECO:0000256" key="9">
    <source>
        <dbReference type="ARBA" id="ARBA00022982"/>
    </source>
</evidence>
<keyword evidence="11 15" id="KW-0408">Iron</keyword>
<evidence type="ECO:0000259" key="16">
    <source>
        <dbReference type="PROSITE" id="PS51379"/>
    </source>
</evidence>
<evidence type="ECO:0000256" key="4">
    <source>
        <dbReference type="ARBA" id="ARBA00022448"/>
    </source>
</evidence>
<dbReference type="Pfam" id="PF21162">
    <property type="entry name" value="ETFQO_UQ-bd"/>
    <property type="match status" value="1"/>
</dbReference>
<evidence type="ECO:0000256" key="15">
    <source>
        <dbReference type="RuleBase" id="RU366068"/>
    </source>
</evidence>
<evidence type="ECO:0000256" key="10">
    <source>
        <dbReference type="ARBA" id="ARBA00023002"/>
    </source>
</evidence>
<keyword evidence="7 15" id="KW-0274">FAD</keyword>
<dbReference type="PANTHER" id="PTHR10617">
    <property type="entry name" value="ELECTRON TRANSFER FLAVOPROTEIN-UBIQUINONE OXIDOREDUCTASE"/>
    <property type="match status" value="1"/>
</dbReference>
<comment type="cofactor">
    <cofactor evidence="1 15">
        <name>FAD</name>
        <dbReference type="ChEBI" id="CHEBI:57692"/>
    </cofactor>
</comment>
<sequence>MSEIERESMEFDVVIVGAGPAGLAAAIRLKQVNPDLSVVVLEKGGEVGAHILSGAVVDPIGVDRLLPDWRSESDHPFKAPVTDDHFLVLGPAGSVRLPNFLMPPLMNNHGNYIVSLGNVCRWLAGHAEALGVEIYPGFAAADLIYDEQGAVKGVVTGDMGVERDGSQGPAFAPGMALLGKYVLIGEGARGSLAKKLIARFGLDHGREPPKFGIGLKELWEVQPEKHKPGLVQHSFGWPLDMKTGGGSFLYHLEDNKVAVGFVVHLNYKNPYLSPFEEFQRFKTHPAIRGTFEGGKRISYGARAITEGGWQSVPKLSFPGGALIGCSAGFVNVPRIKGSHNAVLSGMMAAEHVAEAIAAGRSNDELVGYEDAWRSSDIGRDLKKVRNVKPLWSRFGTIVGISLGGLDMWMNTIFGGSLFGTLKHGKPDYASIDPAAKHTKIEYPKPDGVLTFDRLSSVFLSSTNHEENQPVHLRVRDIELQRRSEHDVFAGPSTRYCPAGVYEWVDADGNAAADPNIKDVRFVINAQNCVHCKTCDIKDPNQNIDWVPPQGGEGPVYSGM</sequence>
<dbReference type="GO" id="GO:0051539">
    <property type="term" value="F:4 iron, 4 sulfur cluster binding"/>
    <property type="evidence" value="ECO:0007669"/>
    <property type="project" value="UniProtKB-UniRule"/>
</dbReference>
<dbReference type="Proteomes" id="UP000680348">
    <property type="component" value="Unassembled WGS sequence"/>
</dbReference>
<dbReference type="FunFam" id="3.30.70.20:FF:000015">
    <property type="entry name" value="Electron transfer flavoprotein-ubiquinone oxidoreductase"/>
    <property type="match status" value="1"/>
</dbReference>
<dbReference type="InterPro" id="IPR007859">
    <property type="entry name" value="ETF-QO/FixX_C"/>
</dbReference>
<keyword evidence="4 15" id="KW-0813">Transport</keyword>
<dbReference type="EC" id="1.5.5.1" evidence="15"/>
<dbReference type="Pfam" id="PF05187">
    <property type="entry name" value="Fer4_ETF_QO"/>
    <property type="match status" value="1"/>
</dbReference>
<dbReference type="Gene3D" id="3.50.50.60">
    <property type="entry name" value="FAD/NAD(P)-binding domain"/>
    <property type="match status" value="1"/>
</dbReference>
<dbReference type="InterPro" id="IPR036188">
    <property type="entry name" value="FAD/NAD-bd_sf"/>
</dbReference>
<dbReference type="PROSITE" id="PS51379">
    <property type="entry name" value="4FE4S_FER_2"/>
    <property type="match status" value="1"/>
</dbReference>
<dbReference type="GO" id="GO:0016020">
    <property type="term" value="C:membrane"/>
    <property type="evidence" value="ECO:0007669"/>
    <property type="project" value="UniProtKB-SubCell"/>
</dbReference>
<keyword evidence="13 15" id="KW-0830">Ubiquinone</keyword>
<evidence type="ECO:0000256" key="14">
    <source>
        <dbReference type="ARBA" id="ARBA00023136"/>
    </source>
</evidence>